<keyword evidence="5" id="KW-1185">Reference proteome</keyword>
<proteinExistence type="predicted"/>
<evidence type="ECO:0000313" key="5">
    <source>
        <dbReference type="Proteomes" id="UP000199468"/>
    </source>
</evidence>
<name>A0ABY0NJL5_9HYPH</name>
<feature type="compositionally biased region" description="Pro residues" evidence="2">
    <location>
        <begin position="382"/>
        <end position="407"/>
    </location>
</feature>
<evidence type="ECO:0000256" key="1">
    <source>
        <dbReference type="PROSITE-ProRule" id="PRU00473"/>
    </source>
</evidence>
<dbReference type="PROSITE" id="PS51123">
    <property type="entry name" value="OMPA_2"/>
    <property type="match status" value="1"/>
</dbReference>
<comment type="caution">
    <text evidence="4">The sequence shown here is derived from an EMBL/GenBank/DDBJ whole genome shotgun (WGS) entry which is preliminary data.</text>
</comment>
<dbReference type="CDD" id="cd07185">
    <property type="entry name" value="OmpA_C-like"/>
    <property type="match status" value="1"/>
</dbReference>
<dbReference type="PANTHER" id="PTHR30329">
    <property type="entry name" value="STATOR ELEMENT OF FLAGELLAR MOTOR COMPLEX"/>
    <property type="match status" value="1"/>
</dbReference>
<dbReference type="InterPro" id="IPR006665">
    <property type="entry name" value="OmpA-like"/>
</dbReference>
<feature type="domain" description="OmpA-like" evidence="3">
    <location>
        <begin position="667"/>
        <end position="786"/>
    </location>
</feature>
<protein>
    <submittedName>
        <fullName evidence="4">Outer membrane protein OmpA</fullName>
    </submittedName>
</protein>
<dbReference type="EMBL" id="FNBZ01000001">
    <property type="protein sequence ID" value="SDF33608.1"/>
    <property type="molecule type" value="Genomic_DNA"/>
</dbReference>
<dbReference type="SUPFAM" id="SSF103088">
    <property type="entry name" value="OmpA-like"/>
    <property type="match status" value="1"/>
</dbReference>
<dbReference type="Pfam" id="PF00691">
    <property type="entry name" value="OmpA"/>
    <property type="match status" value="1"/>
</dbReference>
<dbReference type="PANTHER" id="PTHR30329:SF21">
    <property type="entry name" value="LIPOPROTEIN YIAD-RELATED"/>
    <property type="match status" value="1"/>
</dbReference>
<dbReference type="Gene3D" id="3.40.1520.20">
    <property type="match status" value="4"/>
</dbReference>
<evidence type="ECO:0000313" key="4">
    <source>
        <dbReference type="EMBL" id="SDF33608.1"/>
    </source>
</evidence>
<accession>A0ABY0NJL5</accession>
<dbReference type="Gene3D" id="3.30.1330.60">
    <property type="entry name" value="OmpA-like domain"/>
    <property type="match status" value="1"/>
</dbReference>
<evidence type="ECO:0000256" key="2">
    <source>
        <dbReference type="SAM" id="MobiDB-lite"/>
    </source>
</evidence>
<evidence type="ECO:0000259" key="3">
    <source>
        <dbReference type="PROSITE" id="PS51123"/>
    </source>
</evidence>
<sequence>MSQPARWLWGLIPLGLLWGAGNLALDTAIEGDVGLRAEQAVAAVAGTTPGARPVVAQVDGRDVTIGGEVLSSDGANKAMARLHGEFGVRRTLGGLSQVVAQKPYSWFASRQSDSVTLGGFVPDLDTAAANMAVASAALPGLRIDDRQTVAFGAPEGFAAMAVAMLAELPKLASGRVALDDGRFCIEGKAASSDSFLALEAAVAQAQRPGFRSVKCDIEPPTVAPYRWSAEHEAGAALVVRGFYPDQDARKQMLAAARQAFGAGAALRDEMKPALGAPSAFLVKVTRALGDLARLRQGKAEIDGENYALTGKGPETYEACQALRLQIAQLDGPDSVARAAIECPPMPSPPVPVVVPMPEVPGLILHDVLPASPKPQGSASAPAPAPATPQTPVPPPASTPPASTPVVPPRVAASVPLEWSAARSDSGLRLNGKLPDEAARTNLLATVRGLFGDTAVDDRMTVEPALRSDLDLPASTAFALEALSKLRTGSVSIRDKVFAIAGEAADAASLAALRDLFARNAPAGLALAAMPESVVVRPYGLSLSADRTGLRLSGYLPDRAAQAALRALVADSPLKDRFEDATTLIPGAPAGFAEAARAVLADLLRLDLGSASIVDDRVTLRGLTCRDLIRSEIETSAATGLPAGYKADAVVSLRQTGCVVDPPASCQNDLDGLTKSNTVLFGQGTSVVELDATTERVIGEAATILKKCPGSPVVIEGHANRDGERRGFDNMDLSLRRALRVRDELARRGIETGQLAVKGYGSTRPLVPHEAPEARAMNRRVQFTVAK</sequence>
<feature type="compositionally biased region" description="Low complexity" evidence="2">
    <location>
        <begin position="369"/>
        <end position="381"/>
    </location>
</feature>
<dbReference type="RefSeq" id="WP_091855575.1">
    <property type="nucleotide sequence ID" value="NZ_FNBZ01000001.1"/>
</dbReference>
<keyword evidence="1" id="KW-0472">Membrane</keyword>
<organism evidence="4 5">
    <name type="scientific">Bosea robiniae</name>
    <dbReference type="NCBI Taxonomy" id="1036780"/>
    <lineage>
        <taxon>Bacteria</taxon>
        <taxon>Pseudomonadati</taxon>
        <taxon>Pseudomonadota</taxon>
        <taxon>Alphaproteobacteria</taxon>
        <taxon>Hyphomicrobiales</taxon>
        <taxon>Boseaceae</taxon>
        <taxon>Bosea</taxon>
    </lineage>
</organism>
<feature type="region of interest" description="Disordered" evidence="2">
    <location>
        <begin position="366"/>
        <end position="407"/>
    </location>
</feature>
<dbReference type="InterPro" id="IPR036737">
    <property type="entry name" value="OmpA-like_sf"/>
</dbReference>
<dbReference type="InterPro" id="IPR050330">
    <property type="entry name" value="Bact_OuterMem_StrucFunc"/>
</dbReference>
<gene>
    <name evidence="4" type="ORF">SAMN05421844_101365</name>
</gene>
<dbReference type="Proteomes" id="UP000199468">
    <property type="component" value="Unassembled WGS sequence"/>
</dbReference>
<reference evidence="4 5" key="1">
    <citation type="submission" date="2016-10" db="EMBL/GenBank/DDBJ databases">
        <authorList>
            <person name="Varghese N."/>
            <person name="Submissions S."/>
        </authorList>
    </citation>
    <scope>NUCLEOTIDE SEQUENCE [LARGE SCALE GENOMIC DNA]</scope>
    <source>
        <strain evidence="4 5">DSM 26672</strain>
    </source>
</reference>